<dbReference type="PANTHER" id="PTHR19918:SF5">
    <property type="entry name" value="MEIOSIS-SPECIFIC APC_C ACTIVATOR PROTEIN AMA1"/>
    <property type="match status" value="1"/>
</dbReference>
<dbReference type="PROSITE" id="PS50082">
    <property type="entry name" value="WD_REPEATS_2"/>
    <property type="match status" value="1"/>
</dbReference>
<organism evidence="7 8">
    <name type="scientific">Aureobasidium pullulans</name>
    <name type="common">Black yeast</name>
    <name type="synonym">Pullularia pullulans</name>
    <dbReference type="NCBI Taxonomy" id="5580"/>
    <lineage>
        <taxon>Eukaryota</taxon>
        <taxon>Fungi</taxon>
        <taxon>Dikarya</taxon>
        <taxon>Ascomycota</taxon>
        <taxon>Pezizomycotina</taxon>
        <taxon>Dothideomycetes</taxon>
        <taxon>Dothideomycetidae</taxon>
        <taxon>Dothideales</taxon>
        <taxon>Saccotheciaceae</taxon>
        <taxon>Aureobasidium</taxon>
    </lineage>
</organism>
<dbReference type="InterPro" id="IPR056150">
    <property type="entry name" value="WD40_CDC20-Fz"/>
</dbReference>
<dbReference type="InterPro" id="IPR015943">
    <property type="entry name" value="WD40/YVTN_repeat-like_dom_sf"/>
</dbReference>
<evidence type="ECO:0000313" key="7">
    <source>
        <dbReference type="EMBL" id="THW11793.1"/>
    </source>
</evidence>
<feature type="repeat" description="WD" evidence="4">
    <location>
        <begin position="509"/>
        <end position="543"/>
    </location>
</feature>
<keyword evidence="2 4" id="KW-0853">WD repeat</keyword>
<dbReference type="InterPro" id="IPR033010">
    <property type="entry name" value="Cdc20/Fizzy"/>
</dbReference>
<evidence type="ECO:0000256" key="2">
    <source>
        <dbReference type="ARBA" id="ARBA00022574"/>
    </source>
</evidence>
<dbReference type="AlphaFoldDB" id="A0A4S8VIT6"/>
<dbReference type="GO" id="GO:1905786">
    <property type="term" value="P:positive regulation of anaphase-promoting complex-dependent catabolic process"/>
    <property type="evidence" value="ECO:0007669"/>
    <property type="project" value="TreeGrafter"/>
</dbReference>
<evidence type="ECO:0000256" key="5">
    <source>
        <dbReference type="SAM" id="MobiDB-lite"/>
    </source>
</evidence>
<evidence type="ECO:0000259" key="6">
    <source>
        <dbReference type="Pfam" id="PF24807"/>
    </source>
</evidence>
<dbReference type="PANTHER" id="PTHR19918">
    <property type="entry name" value="CELL DIVISION CYCLE 20 CDC20 FIZZY -RELATED"/>
    <property type="match status" value="1"/>
</dbReference>
<keyword evidence="3" id="KW-0677">Repeat</keyword>
<reference evidence="7 8" key="1">
    <citation type="submission" date="2018-10" db="EMBL/GenBank/DDBJ databases">
        <title>Fifty Aureobasidium pullulans genomes reveal a recombining polyextremotolerant generalist.</title>
        <authorList>
            <person name="Gostincar C."/>
            <person name="Turk M."/>
            <person name="Zajc J."/>
            <person name="Gunde-Cimerman N."/>
        </authorList>
    </citation>
    <scope>NUCLEOTIDE SEQUENCE [LARGE SCALE GENOMIC DNA]</scope>
    <source>
        <strain evidence="7 8">EXF-11318</strain>
    </source>
</reference>
<feature type="region of interest" description="Disordered" evidence="5">
    <location>
        <begin position="205"/>
        <end position="239"/>
    </location>
</feature>
<comment type="similarity">
    <text evidence="1">Belongs to the WD repeat CDC20/Fizzy family.</text>
</comment>
<comment type="caution">
    <text evidence="7">The sequence shown here is derived from an EMBL/GenBank/DDBJ whole genome shotgun (WGS) entry which is preliminary data.</text>
</comment>
<dbReference type="SMART" id="SM00320">
    <property type="entry name" value="WD40"/>
    <property type="match status" value="4"/>
</dbReference>
<dbReference type="InterPro" id="IPR036322">
    <property type="entry name" value="WD40_repeat_dom_sf"/>
</dbReference>
<dbReference type="GO" id="GO:1990757">
    <property type="term" value="F:ubiquitin ligase activator activity"/>
    <property type="evidence" value="ECO:0007669"/>
    <property type="project" value="TreeGrafter"/>
</dbReference>
<protein>
    <submittedName>
        <fullName evidence="7">WD40 repeat-like protein</fullName>
    </submittedName>
</protein>
<dbReference type="Proteomes" id="UP000308014">
    <property type="component" value="Unassembled WGS sequence"/>
</dbReference>
<accession>A0A4S8VIT6</accession>
<feature type="domain" description="CDC20/Fizzy WD40" evidence="6">
    <location>
        <begin position="347"/>
        <end position="675"/>
    </location>
</feature>
<evidence type="ECO:0000256" key="3">
    <source>
        <dbReference type="ARBA" id="ARBA00022737"/>
    </source>
</evidence>
<gene>
    <name evidence="7" type="ORF">D6D24_06980</name>
</gene>
<name>A0A4S8VIT6_AURPU</name>
<dbReference type="GO" id="GO:0031145">
    <property type="term" value="P:anaphase-promoting complex-dependent catabolic process"/>
    <property type="evidence" value="ECO:0007669"/>
    <property type="project" value="TreeGrafter"/>
</dbReference>
<dbReference type="GO" id="GO:0010997">
    <property type="term" value="F:anaphase-promoting complex binding"/>
    <property type="evidence" value="ECO:0007669"/>
    <property type="project" value="InterPro"/>
</dbReference>
<dbReference type="InterPro" id="IPR001680">
    <property type="entry name" value="WD40_rpt"/>
</dbReference>
<dbReference type="EMBL" id="QZAJ01000315">
    <property type="protein sequence ID" value="THW11793.1"/>
    <property type="molecule type" value="Genomic_DNA"/>
</dbReference>
<dbReference type="GO" id="GO:0005680">
    <property type="term" value="C:anaphase-promoting complex"/>
    <property type="evidence" value="ECO:0007669"/>
    <property type="project" value="TreeGrafter"/>
</dbReference>
<sequence>MPYPLSVPVARSNAQPSANGRIMFSSQQRSSSWLATRRSDRRVSPISVKPAPLPPVCPFLDGCNDDMDIDIDHDLPESDPMEDVVYTPQPVDPLVCRPSLRMHQYRPNVRPSKAPDRFIFARDPNFHARERFMTSSPPQELSFHERWNRRESHALDAFGARTKVTRPEPASPDVPRLFRAPTSFMTSRIDPFDPVREMGQGGAWNIAGPSSAMPTDGVRSTSNGRGGHTTSGTNAPMVRCDFSDNVQDNPDWLHMHGKRVGAAMDFDQANRVLDPGSGPRSPVSSPNIDTTRFGPTIWRDNAWTKPGSPPLYRPRTRPKKTVPIIPFRYVYPSVPDFSSMLTYHTVLDAPALRDDYYCSLLAYSDTAKCLAVGLGTQVYTWSESRGVETPDNLSPPFSGHVTSLSFSSTEGGKSILAVGRADGHISLWSPSELGPRLDYTHRSAISCVCFSPRTFRRASARHPRTSVQAEYLLVGDEDGHVYLYSVEWPPENDVDIFAWSGSMTVLARFDVHTQQICGLAWSLDGQYFASGGNDNAMFIFETRRILHYEDPKTTPLIMVHHDYVYNSPSGQDEALRILSGRENHRYLLNAAVKALAFCPWQPSLLAAGGGSNDRCIHFYHTTSGAKLATIDCSAQVTSLIWSRTRREIAATFGFTQPDHLIRVAVFSWPTCECIQNEERALWAIGFPGGPDASMNVEGSGGSSAREGTPWYARRTSAEGCLVIASSEASIKFHEVWSEDPTSDRNGPLTPVGVSISLMGSLGGSDILEGLHGAEKESAMVIR</sequence>
<dbReference type="Pfam" id="PF24807">
    <property type="entry name" value="WD40_CDC20-Fz"/>
    <property type="match status" value="1"/>
</dbReference>
<dbReference type="SUPFAM" id="SSF50978">
    <property type="entry name" value="WD40 repeat-like"/>
    <property type="match status" value="1"/>
</dbReference>
<evidence type="ECO:0000256" key="4">
    <source>
        <dbReference type="PROSITE-ProRule" id="PRU00221"/>
    </source>
</evidence>
<evidence type="ECO:0000256" key="1">
    <source>
        <dbReference type="ARBA" id="ARBA00006445"/>
    </source>
</evidence>
<evidence type="ECO:0000313" key="8">
    <source>
        <dbReference type="Proteomes" id="UP000308014"/>
    </source>
</evidence>
<dbReference type="Gene3D" id="2.130.10.10">
    <property type="entry name" value="YVTN repeat-like/Quinoprotein amine dehydrogenase"/>
    <property type="match status" value="1"/>
</dbReference>
<proteinExistence type="inferred from homology"/>